<reference evidence="3 4" key="1">
    <citation type="journal article" date="2024" name="Nat. Commun.">
        <title>Phylogenomics reveals the evolutionary origins of lichenization in chlorophyte algae.</title>
        <authorList>
            <person name="Puginier C."/>
            <person name="Libourel C."/>
            <person name="Otte J."/>
            <person name="Skaloud P."/>
            <person name="Haon M."/>
            <person name="Grisel S."/>
            <person name="Petersen M."/>
            <person name="Berrin J.G."/>
            <person name="Delaux P.M."/>
            <person name="Dal Grande F."/>
            <person name="Keller J."/>
        </authorList>
    </citation>
    <scope>NUCLEOTIDE SEQUENCE [LARGE SCALE GENOMIC DNA]</scope>
    <source>
        <strain evidence="3 4">SAG 2043</strain>
    </source>
</reference>
<dbReference type="EMBL" id="JALJOR010000014">
    <property type="protein sequence ID" value="KAK9806239.1"/>
    <property type="molecule type" value="Genomic_DNA"/>
</dbReference>
<name>A0AAW1PDA3_9CHLO</name>
<keyword evidence="2" id="KW-0812">Transmembrane</keyword>
<gene>
    <name evidence="3" type="ORF">WJX72_006852</name>
</gene>
<sequence>MYKRDFAILLVAAFAVYFSIQHEGAFSFRKAWYHHLDEDIALLGDTHVIPPPVVADLNGDGQTEIILATHTGKVQVLSPRAAGRAGDGFAKAAVIATVTLKPEDVEDRLRSAYRPIALRTGYLDPLPTELVRALRKQVVVVVTAGYHILCYDHNLKLLWATDIAEEYPHHHQAPVREIAIHISNHTMRESDRGVVVVGASAELGTADEGEDVLSAELKAEKEAASLAHSAGADEVPTEEELVRRVDLSRHFSYHALDGADGSLRWKHEGTDFHRDTAELAEQVIPQHNYRLDANSLNSRHYGEVSCRDFRESVLHAMPHMWSRLSDTRLQLAHFTRHKQSAGVRKQHLGSKHEAALPGNLSPSPRPGAKPSKRHHGVDESNPVAALVGKVANAALSGGGVGARRSEDEGKPPNVLVAHLQEGIEAVHMYTGRTICKLHLPESGLHVDLNNDGVLDHIQAIGGKPNEARSDTGHQHMPRCWALATSGVPPKEPLFNGSICRYASSFGHGALGGRNYQEMLAPVEVAPPAFLPTPGKHGHIWRSHGLAVFLNSRGEVTAYDPHGTKMWQVQMGVSWTTHASSFGGRSVAPILRALPLRTGAIPSVLLAGGAHAAVVLSEHGHKLDSIEYPAPPILPLITSDFSGDGSTDVILVARTGLYAYMQIRHPGGVPFSALLGCLIVAMAVVYFTQQSATKGRPRKGRSTDRVD</sequence>
<feature type="transmembrane region" description="Helical" evidence="2">
    <location>
        <begin position="668"/>
        <end position="687"/>
    </location>
</feature>
<keyword evidence="2" id="KW-0472">Membrane</keyword>
<protein>
    <recommendedName>
        <fullName evidence="5">FG-GAP repeat-containing protein</fullName>
    </recommendedName>
</protein>
<proteinExistence type="predicted"/>
<accession>A0AAW1PDA3</accession>
<dbReference type="AlphaFoldDB" id="A0AAW1PDA3"/>
<evidence type="ECO:0000256" key="1">
    <source>
        <dbReference type="SAM" id="MobiDB-lite"/>
    </source>
</evidence>
<keyword evidence="2" id="KW-1133">Transmembrane helix</keyword>
<keyword evidence="4" id="KW-1185">Reference proteome</keyword>
<comment type="caution">
    <text evidence="3">The sequence shown here is derived from an EMBL/GenBank/DDBJ whole genome shotgun (WGS) entry which is preliminary data.</text>
</comment>
<evidence type="ECO:0000313" key="3">
    <source>
        <dbReference type="EMBL" id="KAK9806239.1"/>
    </source>
</evidence>
<evidence type="ECO:0000313" key="4">
    <source>
        <dbReference type="Proteomes" id="UP001489004"/>
    </source>
</evidence>
<feature type="compositionally biased region" description="Basic residues" evidence="1">
    <location>
        <begin position="337"/>
        <end position="349"/>
    </location>
</feature>
<dbReference type="PANTHER" id="PTHR34284:SF1">
    <property type="entry name" value="FG-GAP REPEAT-CONTAINING PROTEIN"/>
    <property type="match status" value="1"/>
</dbReference>
<dbReference type="PANTHER" id="PTHR34284">
    <property type="entry name" value="FG-GAP REPEAT-CONTAINING PROTEIN"/>
    <property type="match status" value="1"/>
</dbReference>
<dbReference type="Proteomes" id="UP001489004">
    <property type="component" value="Unassembled WGS sequence"/>
</dbReference>
<evidence type="ECO:0008006" key="5">
    <source>
        <dbReference type="Google" id="ProtNLM"/>
    </source>
</evidence>
<organism evidence="3 4">
    <name type="scientific">[Myrmecia] bisecta</name>
    <dbReference type="NCBI Taxonomy" id="41462"/>
    <lineage>
        <taxon>Eukaryota</taxon>
        <taxon>Viridiplantae</taxon>
        <taxon>Chlorophyta</taxon>
        <taxon>core chlorophytes</taxon>
        <taxon>Trebouxiophyceae</taxon>
        <taxon>Trebouxiales</taxon>
        <taxon>Trebouxiaceae</taxon>
        <taxon>Myrmecia</taxon>
    </lineage>
</organism>
<evidence type="ECO:0000256" key="2">
    <source>
        <dbReference type="SAM" id="Phobius"/>
    </source>
</evidence>
<feature type="region of interest" description="Disordered" evidence="1">
    <location>
        <begin position="337"/>
        <end position="379"/>
    </location>
</feature>